<keyword evidence="3" id="KW-1185">Reference proteome</keyword>
<evidence type="ECO:0000313" key="3">
    <source>
        <dbReference type="Proteomes" id="UP001569428"/>
    </source>
</evidence>
<name>A0ABV4P2K2_9GAMM</name>
<feature type="compositionally biased region" description="Gly residues" evidence="1">
    <location>
        <begin position="188"/>
        <end position="198"/>
    </location>
</feature>
<proteinExistence type="predicted"/>
<sequence>MAGELTSAAASTGNPYAIAAAVVADMMIANRKDKKLAKENRKRRDAAVESASLNIREMNRVFQTEQEKSVDDKLQAKLNMLRQADKVSLSAAENGVGGLSIFRLRSFVEGQGNQNVRNIDRNLDDGRARLMINKRNENRSVMDLINQLQQPKGWKQNLLDIAIAGAGSYTNNGGSGRAAQRSSASGGASTGTSGGGTT</sequence>
<dbReference type="InterPro" id="IPR038996">
    <property type="entry name" value="Gp14"/>
</dbReference>
<evidence type="ECO:0000256" key="1">
    <source>
        <dbReference type="SAM" id="MobiDB-lite"/>
    </source>
</evidence>
<dbReference type="Proteomes" id="UP001569428">
    <property type="component" value="Unassembled WGS sequence"/>
</dbReference>
<feature type="region of interest" description="Disordered" evidence="1">
    <location>
        <begin position="170"/>
        <end position="198"/>
    </location>
</feature>
<dbReference type="Pfam" id="PF24072">
    <property type="entry name" value="T7_gp14"/>
    <property type="match status" value="1"/>
</dbReference>
<protein>
    <recommendedName>
        <fullName evidence="4">Internal virion protein B</fullName>
    </recommendedName>
</protein>
<dbReference type="RefSeq" id="WP_371839823.1">
    <property type="nucleotide sequence ID" value="NZ_JBGMEK010000035.1"/>
</dbReference>
<feature type="compositionally biased region" description="Low complexity" evidence="1">
    <location>
        <begin position="177"/>
        <end position="187"/>
    </location>
</feature>
<comment type="caution">
    <text evidence="2">The sequence shown here is derived from an EMBL/GenBank/DDBJ whole genome shotgun (WGS) entry which is preliminary data.</text>
</comment>
<reference evidence="2 3" key="1">
    <citation type="submission" date="2024-08" db="EMBL/GenBank/DDBJ databases">
        <authorList>
            <person name="Ishaq N."/>
        </authorList>
    </citation>
    <scope>NUCLEOTIDE SEQUENCE [LARGE SCALE GENOMIC DNA]</scope>
    <source>
        <strain evidence="2 3">DSM 18651</strain>
    </source>
</reference>
<evidence type="ECO:0000313" key="2">
    <source>
        <dbReference type="EMBL" id="MFA0812188.1"/>
    </source>
</evidence>
<organism evidence="2 3">
    <name type="scientific">Microbulbifer epialgicus</name>
    <dbReference type="NCBI Taxonomy" id="393907"/>
    <lineage>
        <taxon>Bacteria</taxon>
        <taxon>Pseudomonadati</taxon>
        <taxon>Pseudomonadota</taxon>
        <taxon>Gammaproteobacteria</taxon>
        <taxon>Cellvibrionales</taxon>
        <taxon>Microbulbiferaceae</taxon>
        <taxon>Microbulbifer</taxon>
    </lineage>
</organism>
<dbReference type="EMBL" id="JBGMEK010000035">
    <property type="protein sequence ID" value="MFA0812188.1"/>
    <property type="molecule type" value="Genomic_DNA"/>
</dbReference>
<gene>
    <name evidence="2" type="ORF">ACCI49_14840</name>
</gene>
<accession>A0ABV4P2K2</accession>
<evidence type="ECO:0008006" key="4">
    <source>
        <dbReference type="Google" id="ProtNLM"/>
    </source>
</evidence>